<comment type="function">
    <text evidence="4">Involved in 20S proteasome assembly.</text>
</comment>
<comment type="caution">
    <text evidence="5">The sequence shown here is derived from an EMBL/GenBank/DDBJ whole genome shotgun (WGS) entry which is preliminary data.</text>
</comment>
<sequence>MSCLFQIPSFDPSCFKGSHLFLPSVSIGNVPQLTCDLLIHTLKLNRVGFIESDALIPVIGQRENSDIGVHVPIEVYQSADQRVTVVQQRSPTLRGRKKELVATLIQFITSNDFSRVTLVTSLDASMRLDSQITRYIAVVKDIQQQIGVPVLETSDQEETAAASVPMMSGGGLARSLYQQLSENAKMEVVVFSMFVLEGDNVQDSVEMANVLNSYYSLLPQDTSASWTPPKSWEFLFGTPFNKELYQ</sequence>
<dbReference type="Pfam" id="PF09754">
    <property type="entry name" value="PAC2"/>
    <property type="match status" value="1"/>
</dbReference>
<accession>A0A1X2GEG9</accession>
<evidence type="ECO:0000256" key="4">
    <source>
        <dbReference type="PIRNR" id="PIRNR010044"/>
    </source>
</evidence>
<comment type="subunit">
    <text evidence="4">Component of the 20S proteasome chaperone.</text>
</comment>
<dbReference type="Proteomes" id="UP000242146">
    <property type="component" value="Unassembled WGS sequence"/>
</dbReference>
<evidence type="ECO:0000313" key="5">
    <source>
        <dbReference type="EMBL" id="ORX51955.1"/>
    </source>
</evidence>
<comment type="similarity">
    <text evidence="3 4">Belongs to the PSMG2 family.</text>
</comment>
<dbReference type="EMBL" id="MCGT01000019">
    <property type="protein sequence ID" value="ORX51955.1"/>
    <property type="molecule type" value="Genomic_DNA"/>
</dbReference>
<organism evidence="5 6">
    <name type="scientific">Hesseltinella vesiculosa</name>
    <dbReference type="NCBI Taxonomy" id="101127"/>
    <lineage>
        <taxon>Eukaryota</taxon>
        <taxon>Fungi</taxon>
        <taxon>Fungi incertae sedis</taxon>
        <taxon>Mucoromycota</taxon>
        <taxon>Mucoromycotina</taxon>
        <taxon>Mucoromycetes</taxon>
        <taxon>Mucorales</taxon>
        <taxon>Cunninghamellaceae</taxon>
        <taxon>Hesseltinella</taxon>
    </lineage>
</organism>
<keyword evidence="6" id="KW-1185">Reference proteome</keyword>
<dbReference type="Gene3D" id="3.40.50.10900">
    <property type="entry name" value="PAC-like subunit"/>
    <property type="match status" value="2"/>
</dbReference>
<evidence type="ECO:0000256" key="1">
    <source>
        <dbReference type="ARBA" id="ARBA00019186"/>
    </source>
</evidence>
<dbReference type="PIRSF" id="PIRSF010044">
    <property type="entry name" value="UCP010044"/>
    <property type="match status" value="1"/>
</dbReference>
<dbReference type="InterPro" id="IPR019151">
    <property type="entry name" value="Proteasome_assmbl_chaperone_2"/>
</dbReference>
<evidence type="ECO:0000313" key="6">
    <source>
        <dbReference type="Proteomes" id="UP000242146"/>
    </source>
</evidence>
<gene>
    <name evidence="5" type="ORF">DM01DRAFT_1363362</name>
</gene>
<dbReference type="InterPro" id="IPR038389">
    <property type="entry name" value="PSMG2_sf"/>
</dbReference>
<evidence type="ECO:0000256" key="2">
    <source>
        <dbReference type="ARBA" id="ARBA00023186"/>
    </source>
</evidence>
<protein>
    <recommendedName>
        <fullName evidence="1 4">Proteasome assembly chaperone 2</fullName>
    </recommendedName>
</protein>
<dbReference type="GO" id="GO:0005634">
    <property type="term" value="C:nucleus"/>
    <property type="evidence" value="ECO:0007669"/>
    <property type="project" value="TreeGrafter"/>
</dbReference>
<dbReference type="InterPro" id="IPR016562">
    <property type="entry name" value="Proteasome_assmbl_chp_2_euk"/>
</dbReference>
<keyword evidence="2 4" id="KW-0143">Chaperone</keyword>
<reference evidence="5 6" key="1">
    <citation type="submission" date="2016-07" db="EMBL/GenBank/DDBJ databases">
        <title>Pervasive Adenine N6-methylation of Active Genes in Fungi.</title>
        <authorList>
            <consortium name="DOE Joint Genome Institute"/>
            <person name="Mondo S.J."/>
            <person name="Dannebaum R.O."/>
            <person name="Kuo R.C."/>
            <person name="Labutti K."/>
            <person name="Haridas S."/>
            <person name="Kuo A."/>
            <person name="Salamov A."/>
            <person name="Ahrendt S.R."/>
            <person name="Lipzen A."/>
            <person name="Sullivan W."/>
            <person name="Andreopoulos W.B."/>
            <person name="Clum A."/>
            <person name="Lindquist E."/>
            <person name="Daum C."/>
            <person name="Ramamoorthy G.K."/>
            <person name="Gryganskyi A."/>
            <person name="Culley D."/>
            <person name="Magnuson J.K."/>
            <person name="James T.Y."/>
            <person name="O'Malley M.A."/>
            <person name="Stajich J.E."/>
            <person name="Spatafora J.W."/>
            <person name="Visel A."/>
            <person name="Grigoriev I.V."/>
        </authorList>
    </citation>
    <scope>NUCLEOTIDE SEQUENCE [LARGE SCALE GENOMIC DNA]</scope>
    <source>
        <strain evidence="5 6">NRRL 3301</strain>
    </source>
</reference>
<dbReference type="GO" id="GO:0043248">
    <property type="term" value="P:proteasome assembly"/>
    <property type="evidence" value="ECO:0007669"/>
    <property type="project" value="TreeGrafter"/>
</dbReference>
<evidence type="ECO:0000256" key="3">
    <source>
        <dbReference type="ARBA" id="ARBA00025745"/>
    </source>
</evidence>
<proteinExistence type="inferred from homology"/>
<dbReference type="PANTHER" id="PTHR12970">
    <property type="entry name" value="PROTEASOME ASSEMBLY CHAPERONE 2"/>
    <property type="match status" value="1"/>
</dbReference>
<dbReference type="PANTHER" id="PTHR12970:SF1">
    <property type="entry name" value="PROTEASOME ASSEMBLY CHAPERONE 2"/>
    <property type="match status" value="1"/>
</dbReference>
<dbReference type="GO" id="GO:0005829">
    <property type="term" value="C:cytosol"/>
    <property type="evidence" value="ECO:0007669"/>
    <property type="project" value="TreeGrafter"/>
</dbReference>
<dbReference type="STRING" id="101127.A0A1X2GEG9"/>
<dbReference type="OrthoDB" id="10260712at2759"/>
<dbReference type="AlphaFoldDB" id="A0A1X2GEG9"/>
<name>A0A1X2GEG9_9FUNG</name>